<dbReference type="OrthoDB" id="5522061at2759"/>
<dbReference type="OMA" id="RIGHYQR"/>
<proteinExistence type="predicted"/>
<dbReference type="RefSeq" id="XP_001798000.1">
    <property type="nucleotide sequence ID" value="XM_001797948.1"/>
</dbReference>
<dbReference type="KEGG" id="pno:SNOG_07667"/>
<evidence type="ECO:0000259" key="1">
    <source>
        <dbReference type="Pfam" id="PF20978"/>
    </source>
</evidence>
<organism evidence="2 3">
    <name type="scientific">Phaeosphaeria nodorum (strain SN15 / ATCC MYA-4574 / FGSC 10173)</name>
    <name type="common">Glume blotch fungus</name>
    <name type="synonym">Parastagonospora nodorum</name>
    <dbReference type="NCBI Taxonomy" id="321614"/>
    <lineage>
        <taxon>Eukaryota</taxon>
        <taxon>Fungi</taxon>
        <taxon>Dikarya</taxon>
        <taxon>Ascomycota</taxon>
        <taxon>Pezizomycotina</taxon>
        <taxon>Dothideomycetes</taxon>
        <taxon>Pleosporomycetidae</taxon>
        <taxon>Pleosporales</taxon>
        <taxon>Pleosporineae</taxon>
        <taxon>Phaeosphaeriaceae</taxon>
        <taxon>Parastagonospora</taxon>
    </lineage>
</organism>
<dbReference type="InterPro" id="IPR036113">
    <property type="entry name" value="Asp/Glu-ADT_sf_sub_c"/>
</dbReference>
<evidence type="ECO:0000313" key="2">
    <source>
        <dbReference type="EMBL" id="QRC94425.1"/>
    </source>
</evidence>
<evidence type="ECO:0000313" key="3">
    <source>
        <dbReference type="Proteomes" id="UP000663193"/>
    </source>
</evidence>
<dbReference type="InterPro" id="IPR049545">
    <property type="entry name" value="Gta3_dom"/>
</dbReference>
<dbReference type="AlphaFoldDB" id="A0A7U2HWE8"/>
<dbReference type="InterPro" id="IPR003837">
    <property type="entry name" value="GatC"/>
</dbReference>
<dbReference type="Pfam" id="PF20978">
    <property type="entry name" value="Gta3"/>
    <property type="match status" value="1"/>
</dbReference>
<dbReference type="EMBL" id="CP069026">
    <property type="protein sequence ID" value="QRC94425.1"/>
    <property type="molecule type" value="Genomic_DNA"/>
</dbReference>
<protein>
    <recommendedName>
        <fullName evidence="1">Glutamyl-tRNA amidotransferase complex subunit Gta3 domain-containing protein</fullName>
    </recommendedName>
</protein>
<dbReference type="PANTHER" id="PTHR15004:SF0">
    <property type="entry name" value="GLUTAMYL-TRNA(GLN) AMIDOTRANSFERASE SUBUNIT C, MITOCHONDRIAL"/>
    <property type="match status" value="1"/>
</dbReference>
<name>A0A7U2HWE8_PHANO</name>
<dbReference type="VEuPathDB" id="FungiDB:JI435_076670"/>
<dbReference type="Proteomes" id="UP000663193">
    <property type="component" value="Chromosome 4"/>
</dbReference>
<dbReference type="SUPFAM" id="SSF141000">
    <property type="entry name" value="Glu-tRNAGln amidotransferase C subunit"/>
    <property type="match status" value="1"/>
</dbReference>
<accession>A0A7U2HWE8</accession>
<dbReference type="GO" id="GO:0006450">
    <property type="term" value="P:regulation of translational fidelity"/>
    <property type="evidence" value="ECO:0007669"/>
    <property type="project" value="InterPro"/>
</dbReference>
<reference evidence="3" key="1">
    <citation type="journal article" date="2021" name="BMC Genomics">
        <title>Chromosome-level genome assembly and manually-curated proteome of model necrotroph Parastagonospora nodorum Sn15 reveals a genome-wide trove of candidate effector homologs, and redundancy of virulence-related functions within an accessory chromosome.</title>
        <authorList>
            <person name="Bertazzoni S."/>
            <person name="Jones D.A.B."/>
            <person name="Phan H.T."/>
            <person name="Tan K.-C."/>
            <person name="Hane J.K."/>
        </authorList>
    </citation>
    <scope>NUCLEOTIDE SEQUENCE [LARGE SCALE GENOMIC DNA]</scope>
    <source>
        <strain evidence="3">SN15 / ATCC MYA-4574 / FGSC 10173)</strain>
    </source>
</reference>
<dbReference type="PANTHER" id="PTHR15004">
    <property type="entry name" value="GLUTAMYL-TRNA(GLN) AMIDOTRANSFERASE SUBUNIT C, MITOCHONDRIAL"/>
    <property type="match status" value="1"/>
</dbReference>
<sequence>MASRCVLLCSRRLHHQNLPRSYIRALAAPLLYKQRPNSTQATARKGIHPDELEQLLAEPTWSVESLLPPAARAARAPDAPEITSQQLHHLLRLSALPPPETPEQEQKMLDTLAAQLHFVGKIQEVDTTGVEPLRAIRDETIAAEEEHKITVATLQEALDKEKVIGTHYKRIQRDASPVDAKDAEDWDVLGSAERKAGKYFVAESERPQE</sequence>
<feature type="domain" description="Glutamyl-tRNA amidotransferase complex subunit Gta3" evidence="1">
    <location>
        <begin position="80"/>
        <end position="133"/>
    </location>
</feature>
<gene>
    <name evidence="2" type="ORF">JI435_076670</name>
</gene>
<keyword evidence="3" id="KW-1185">Reference proteome</keyword>